<dbReference type="Gene3D" id="1.10.10.1320">
    <property type="entry name" value="Anti-sigma factor, zinc-finger domain"/>
    <property type="match status" value="1"/>
</dbReference>
<organism evidence="10 11">
    <name type="scientific">Paracidovorax valerianellae</name>
    <dbReference type="NCBI Taxonomy" id="187868"/>
    <lineage>
        <taxon>Bacteria</taxon>
        <taxon>Pseudomonadati</taxon>
        <taxon>Pseudomonadota</taxon>
        <taxon>Betaproteobacteria</taxon>
        <taxon>Burkholderiales</taxon>
        <taxon>Comamonadaceae</taxon>
        <taxon>Paracidovorax</taxon>
    </lineage>
</organism>
<evidence type="ECO:0000313" key="10">
    <source>
        <dbReference type="EMBL" id="SDE73488.1"/>
    </source>
</evidence>
<evidence type="ECO:0000256" key="6">
    <source>
        <dbReference type="ARBA" id="ARBA00023136"/>
    </source>
</evidence>
<evidence type="ECO:0000256" key="8">
    <source>
        <dbReference type="ARBA" id="ARBA00030803"/>
    </source>
</evidence>
<dbReference type="PANTHER" id="PTHR37461">
    <property type="entry name" value="ANTI-SIGMA-K FACTOR RSKA"/>
    <property type="match status" value="1"/>
</dbReference>
<evidence type="ECO:0000256" key="4">
    <source>
        <dbReference type="ARBA" id="ARBA00022692"/>
    </source>
</evidence>
<evidence type="ECO:0000259" key="9">
    <source>
        <dbReference type="Pfam" id="PF10099"/>
    </source>
</evidence>
<reference evidence="10 11" key="1">
    <citation type="submission" date="2016-10" db="EMBL/GenBank/DDBJ databases">
        <authorList>
            <person name="de Groot N.N."/>
        </authorList>
    </citation>
    <scope>NUCLEOTIDE SEQUENCE [LARGE SCALE GENOMIC DNA]</scope>
    <source>
        <strain evidence="10 11">DSM 16619</strain>
    </source>
</reference>
<evidence type="ECO:0000313" key="11">
    <source>
        <dbReference type="Proteomes" id="UP000198781"/>
    </source>
</evidence>
<evidence type="ECO:0000256" key="3">
    <source>
        <dbReference type="ARBA" id="ARBA00022475"/>
    </source>
</evidence>
<dbReference type="Proteomes" id="UP000198781">
    <property type="component" value="Unassembled WGS sequence"/>
</dbReference>
<keyword evidence="4" id="KW-0812">Transmembrane</keyword>
<evidence type="ECO:0000256" key="5">
    <source>
        <dbReference type="ARBA" id="ARBA00022989"/>
    </source>
</evidence>
<comment type="subcellular location">
    <subcellularLocation>
        <location evidence="2">Cell membrane</location>
    </subcellularLocation>
    <subcellularLocation>
        <location evidence="1">Membrane</location>
        <topology evidence="1">Single-pass membrane protein</topology>
    </subcellularLocation>
</comment>
<evidence type="ECO:0000256" key="2">
    <source>
        <dbReference type="ARBA" id="ARBA00004236"/>
    </source>
</evidence>
<dbReference type="EMBL" id="FMZC01000028">
    <property type="protein sequence ID" value="SDE73488.1"/>
    <property type="molecule type" value="Genomic_DNA"/>
</dbReference>
<dbReference type="InterPro" id="IPR018764">
    <property type="entry name" value="RskA_C"/>
</dbReference>
<accession>A0A1G7FC10</accession>
<evidence type="ECO:0000256" key="7">
    <source>
        <dbReference type="ARBA" id="ARBA00029829"/>
    </source>
</evidence>
<dbReference type="GO" id="GO:0005886">
    <property type="term" value="C:plasma membrane"/>
    <property type="evidence" value="ECO:0007669"/>
    <property type="project" value="UniProtKB-SubCell"/>
</dbReference>
<name>A0A1G7FC10_9BURK</name>
<dbReference type="GO" id="GO:0016989">
    <property type="term" value="F:sigma factor antagonist activity"/>
    <property type="evidence" value="ECO:0007669"/>
    <property type="project" value="TreeGrafter"/>
</dbReference>
<keyword evidence="6" id="KW-0472">Membrane</keyword>
<dbReference type="OrthoDB" id="5298046at2"/>
<dbReference type="Pfam" id="PF10099">
    <property type="entry name" value="RskA_C"/>
    <property type="match status" value="1"/>
</dbReference>
<dbReference type="RefSeq" id="WP_092746141.1">
    <property type="nucleotide sequence ID" value="NZ_FMZC01000028.1"/>
</dbReference>
<dbReference type="InterPro" id="IPR041916">
    <property type="entry name" value="Anti_sigma_zinc_sf"/>
</dbReference>
<evidence type="ECO:0000256" key="1">
    <source>
        <dbReference type="ARBA" id="ARBA00004167"/>
    </source>
</evidence>
<proteinExistence type="predicted"/>
<dbReference type="AlphaFoldDB" id="A0A1G7FC10"/>
<dbReference type="GO" id="GO:0006417">
    <property type="term" value="P:regulation of translation"/>
    <property type="evidence" value="ECO:0007669"/>
    <property type="project" value="TreeGrafter"/>
</dbReference>
<keyword evidence="5" id="KW-1133">Transmembrane helix</keyword>
<dbReference type="STRING" id="187868.SAMN05192589_12813"/>
<dbReference type="InterPro" id="IPR051474">
    <property type="entry name" value="Anti-sigma-K/W_factor"/>
</dbReference>
<gene>
    <name evidence="10" type="ORF">SAMN05192589_12813</name>
</gene>
<keyword evidence="11" id="KW-1185">Reference proteome</keyword>
<sequence length="261" mass="27759">MTAAPTPGTGLPGNPEDLHWLAGEYVLGTLPAAARRQVEQRLAAEPALQRAVAEWEARLLPLTGLAEPIAPPEQLWARIDASLQAADGHRAQDWAQRTAPATPRPAMAAPLRNWWNHLGLWRGLAGSGFAMAAVLAAVLVTRVAPQAAAPQFMVVLVAPQDKAPGWVVQASSPQSIQLIPLGVAEVPADRALEFWTKADSWSGPVSLGLVKPGQPLRLALERLPPLQPNQLFELTLEPPSGSPVGKPTGPIQYIGRAVKVL</sequence>
<protein>
    <recommendedName>
        <fullName evidence="8">Regulator of SigK</fullName>
    </recommendedName>
    <alternativeName>
        <fullName evidence="7">Sigma-K anti-sigma factor RskA</fullName>
    </alternativeName>
</protein>
<keyword evidence="3" id="KW-1003">Cell membrane</keyword>
<dbReference type="PANTHER" id="PTHR37461:SF1">
    <property type="entry name" value="ANTI-SIGMA-K FACTOR RSKA"/>
    <property type="match status" value="1"/>
</dbReference>
<feature type="domain" description="Anti-sigma K factor RskA C-terminal" evidence="9">
    <location>
        <begin position="130"/>
        <end position="251"/>
    </location>
</feature>